<name>A0ABV7EF82_9SPHN</name>
<evidence type="ECO:0008006" key="3">
    <source>
        <dbReference type="Google" id="ProtNLM"/>
    </source>
</evidence>
<accession>A0ABV7EF82</accession>
<dbReference type="RefSeq" id="WP_336919519.1">
    <property type="nucleotide sequence ID" value="NZ_JBANRN010000010.1"/>
</dbReference>
<dbReference type="EMBL" id="JBHRSU010000031">
    <property type="protein sequence ID" value="MFC3101298.1"/>
    <property type="molecule type" value="Genomic_DNA"/>
</dbReference>
<evidence type="ECO:0000313" key="1">
    <source>
        <dbReference type="EMBL" id="MFC3101298.1"/>
    </source>
</evidence>
<protein>
    <recommendedName>
        <fullName evidence="3">DUF1127 domain-containing protein</fullName>
    </recommendedName>
</protein>
<gene>
    <name evidence="1" type="ORF">ACFODK_10400</name>
</gene>
<proteinExistence type="predicted"/>
<dbReference type="Proteomes" id="UP001595378">
    <property type="component" value="Unassembled WGS sequence"/>
</dbReference>
<organism evidence="1 2">
    <name type="scientific">Alteraurantiacibacter lauratis</name>
    <dbReference type="NCBI Taxonomy" id="2054627"/>
    <lineage>
        <taxon>Bacteria</taxon>
        <taxon>Pseudomonadati</taxon>
        <taxon>Pseudomonadota</taxon>
        <taxon>Alphaproteobacteria</taxon>
        <taxon>Sphingomonadales</taxon>
        <taxon>Erythrobacteraceae</taxon>
        <taxon>Alteraurantiacibacter</taxon>
    </lineage>
</organism>
<keyword evidence="2" id="KW-1185">Reference proteome</keyword>
<evidence type="ECO:0000313" key="2">
    <source>
        <dbReference type="Proteomes" id="UP001595378"/>
    </source>
</evidence>
<reference evidence="2" key="1">
    <citation type="journal article" date="2019" name="Int. J. Syst. Evol. Microbiol.">
        <title>The Global Catalogue of Microorganisms (GCM) 10K type strain sequencing project: providing services to taxonomists for standard genome sequencing and annotation.</title>
        <authorList>
            <consortium name="The Broad Institute Genomics Platform"/>
            <consortium name="The Broad Institute Genome Sequencing Center for Infectious Disease"/>
            <person name="Wu L."/>
            <person name="Ma J."/>
        </authorList>
    </citation>
    <scope>NUCLEOTIDE SEQUENCE [LARGE SCALE GENOMIC DNA]</scope>
    <source>
        <strain evidence="2">KCTC 52606</strain>
    </source>
</reference>
<sequence>MRPARLLISRRKKGGPEIAISLSREGLALRQEMERRVLEREEFLTSGLPREDLEIVRRAGSYDRPGAVYA</sequence>
<comment type="caution">
    <text evidence="1">The sequence shown here is derived from an EMBL/GenBank/DDBJ whole genome shotgun (WGS) entry which is preliminary data.</text>
</comment>